<evidence type="ECO:0000313" key="3">
    <source>
        <dbReference type="Proteomes" id="UP000286595"/>
    </source>
</evidence>
<keyword evidence="1" id="KW-0812">Transmembrane</keyword>
<dbReference type="RefSeq" id="WP_118218088.1">
    <property type="nucleotide sequence ID" value="NZ_JADNAW010000044.1"/>
</dbReference>
<reference evidence="2 3" key="1">
    <citation type="submission" date="2018-08" db="EMBL/GenBank/DDBJ databases">
        <title>A genome reference for cultivated species of the human gut microbiota.</title>
        <authorList>
            <person name="Zou Y."/>
            <person name="Xue W."/>
            <person name="Luo G."/>
        </authorList>
    </citation>
    <scope>NUCLEOTIDE SEQUENCE [LARGE SCALE GENOMIC DNA]</scope>
    <source>
        <strain evidence="2 3">AM22-12LB</strain>
    </source>
</reference>
<comment type="caution">
    <text evidence="2">The sequence shown here is derived from an EMBL/GenBank/DDBJ whole genome shotgun (WGS) entry which is preliminary data.</text>
</comment>
<evidence type="ECO:0000313" key="2">
    <source>
        <dbReference type="EMBL" id="RHG60177.1"/>
    </source>
</evidence>
<feature type="transmembrane region" description="Helical" evidence="1">
    <location>
        <begin position="36"/>
        <end position="57"/>
    </location>
</feature>
<dbReference type="EMBL" id="QRIM01000009">
    <property type="protein sequence ID" value="RHG60177.1"/>
    <property type="molecule type" value="Genomic_DNA"/>
</dbReference>
<name>A0A3R6E2A8_9FIRM</name>
<accession>A0A3R6E2A8</accession>
<sequence length="79" mass="9051">MNCRKLKIARLFSLTACMIGIIRVIGACSVADQKLFYLYVQLGFSTFAAGAFAMEYFRIKGQQSRKRKEMKGYERRKAA</sequence>
<evidence type="ECO:0000256" key="1">
    <source>
        <dbReference type="SAM" id="Phobius"/>
    </source>
</evidence>
<organism evidence="2 3">
    <name type="scientific">Coprococcus comes</name>
    <dbReference type="NCBI Taxonomy" id="410072"/>
    <lineage>
        <taxon>Bacteria</taxon>
        <taxon>Bacillati</taxon>
        <taxon>Bacillota</taxon>
        <taxon>Clostridia</taxon>
        <taxon>Lachnospirales</taxon>
        <taxon>Lachnospiraceae</taxon>
        <taxon>Coprococcus</taxon>
    </lineage>
</organism>
<gene>
    <name evidence="2" type="ORF">DW252_08890</name>
</gene>
<dbReference type="AlphaFoldDB" id="A0A3R6E2A8"/>
<dbReference type="Proteomes" id="UP000286595">
    <property type="component" value="Unassembled WGS sequence"/>
</dbReference>
<keyword evidence="1" id="KW-1133">Transmembrane helix</keyword>
<protein>
    <submittedName>
        <fullName evidence="2">Uncharacterized protein</fullName>
    </submittedName>
</protein>
<keyword evidence="1" id="KW-0472">Membrane</keyword>
<proteinExistence type="predicted"/>